<protein>
    <submittedName>
        <fullName evidence="5">Uncharacterized protein</fullName>
    </submittedName>
</protein>
<gene>
    <name evidence="5" type="ORF">DSTB1V02_LOCUS4266</name>
</gene>
<dbReference type="SUPFAM" id="SSF52058">
    <property type="entry name" value="L domain-like"/>
    <property type="match status" value="1"/>
</dbReference>
<name>A0A7R9A151_9CRUS</name>
<proteinExistence type="predicted"/>
<dbReference type="Proteomes" id="UP000677054">
    <property type="component" value="Unassembled WGS sequence"/>
</dbReference>
<dbReference type="EMBL" id="LR900137">
    <property type="protein sequence ID" value="CAD7244369.1"/>
    <property type="molecule type" value="Genomic_DNA"/>
</dbReference>
<keyword evidence="3" id="KW-0677">Repeat</keyword>
<accession>A0A7R9A151</accession>
<feature type="non-terminal residue" evidence="5">
    <location>
        <position position="296"/>
    </location>
</feature>
<evidence type="ECO:0000313" key="6">
    <source>
        <dbReference type="Proteomes" id="UP000677054"/>
    </source>
</evidence>
<reference evidence="5" key="1">
    <citation type="submission" date="2020-11" db="EMBL/GenBank/DDBJ databases">
        <authorList>
            <person name="Tran Van P."/>
        </authorList>
    </citation>
    <scope>NUCLEOTIDE SEQUENCE</scope>
</reference>
<feature type="compositionally biased region" description="Basic and acidic residues" evidence="4">
    <location>
        <begin position="241"/>
        <end position="253"/>
    </location>
</feature>
<keyword evidence="1" id="KW-0433">Leucine-rich repeat</keyword>
<dbReference type="InterPro" id="IPR032675">
    <property type="entry name" value="LRR_dom_sf"/>
</dbReference>
<dbReference type="PANTHER" id="PTHR24364:SF18">
    <property type="entry name" value="LP06937P"/>
    <property type="match status" value="1"/>
</dbReference>
<dbReference type="EMBL" id="CAJPEV010000620">
    <property type="protein sequence ID" value="CAG0886999.1"/>
    <property type="molecule type" value="Genomic_DNA"/>
</dbReference>
<evidence type="ECO:0000256" key="1">
    <source>
        <dbReference type="ARBA" id="ARBA00022614"/>
    </source>
</evidence>
<dbReference type="AlphaFoldDB" id="A0A7R9A151"/>
<dbReference type="OrthoDB" id="10022853at2759"/>
<sequence length="296" mass="32343">YNPLLEIPSEVIKGLKNLEKFLCSGCNLGFTLSSGLLVFRSKSLKLVSLWKNGIGRMDPGAIAGLKPDTTVDLTWNNVSLVSEGIFRPMLEVMSHGDGKLVLENNPIQCDCSLAWLAFAPELLGKVKGACDCANGTDIIDLDLMDSLKKCSRCPHQCLGTQYESLCVPGTVNFSTVGDCRSKELCCRLEIPKAAKTIPAMASAKLQSHFAGSGVSPHPLLPPPVGQEPVQAANRHPPGMPREPRLLPRQDRLKPPPSAPKASAFRAWNPPRRFSRRNAFLVWEENPKIEKTPIDAR</sequence>
<dbReference type="PANTHER" id="PTHR24364">
    <property type="entry name" value="LP06937P"/>
    <property type="match status" value="1"/>
</dbReference>
<dbReference type="InterPro" id="IPR052286">
    <property type="entry name" value="Wnt_signaling_inhibitor"/>
</dbReference>
<evidence type="ECO:0000256" key="2">
    <source>
        <dbReference type="ARBA" id="ARBA00022729"/>
    </source>
</evidence>
<feature type="non-terminal residue" evidence="5">
    <location>
        <position position="1"/>
    </location>
</feature>
<dbReference type="Gene3D" id="3.80.10.10">
    <property type="entry name" value="Ribonuclease Inhibitor"/>
    <property type="match status" value="1"/>
</dbReference>
<organism evidence="5">
    <name type="scientific">Darwinula stevensoni</name>
    <dbReference type="NCBI Taxonomy" id="69355"/>
    <lineage>
        <taxon>Eukaryota</taxon>
        <taxon>Metazoa</taxon>
        <taxon>Ecdysozoa</taxon>
        <taxon>Arthropoda</taxon>
        <taxon>Crustacea</taxon>
        <taxon>Oligostraca</taxon>
        <taxon>Ostracoda</taxon>
        <taxon>Podocopa</taxon>
        <taxon>Podocopida</taxon>
        <taxon>Darwinulocopina</taxon>
        <taxon>Darwinuloidea</taxon>
        <taxon>Darwinulidae</taxon>
        <taxon>Darwinula</taxon>
    </lineage>
</organism>
<evidence type="ECO:0000256" key="4">
    <source>
        <dbReference type="SAM" id="MobiDB-lite"/>
    </source>
</evidence>
<dbReference type="GO" id="GO:0016020">
    <property type="term" value="C:membrane"/>
    <property type="evidence" value="ECO:0007669"/>
    <property type="project" value="TreeGrafter"/>
</dbReference>
<evidence type="ECO:0000313" key="5">
    <source>
        <dbReference type="EMBL" id="CAD7244369.1"/>
    </source>
</evidence>
<keyword evidence="2" id="KW-0732">Signal</keyword>
<keyword evidence="6" id="KW-1185">Reference proteome</keyword>
<evidence type="ECO:0000256" key="3">
    <source>
        <dbReference type="ARBA" id="ARBA00022737"/>
    </source>
</evidence>
<feature type="region of interest" description="Disordered" evidence="4">
    <location>
        <begin position="218"/>
        <end position="268"/>
    </location>
</feature>